<keyword evidence="2" id="KW-0378">Hydrolase</keyword>
<evidence type="ECO:0000256" key="1">
    <source>
        <dbReference type="ARBA" id="ARBA00022516"/>
    </source>
</evidence>
<keyword evidence="3" id="KW-0443">Lipid metabolism</keyword>
<evidence type="ECO:0000256" key="4">
    <source>
        <dbReference type="ARBA" id="ARBA00023160"/>
    </source>
</evidence>
<sequence>MILCLEVNKSVYRVISIYGLHACKRRTLAAMNYLAHLHLGGYRPAQLLGSLYGDFVKGPLPGRFPAELEAAIRLHRSIDAFTDSHPLIKASIARFPAQRRRYAGIMLDVFFDHCLARDWHLYADLPLDVFTRKVYGTLAAESQLPERLALIAPRMAAQDWLGSYRQFEVLEQVLRGISSRLSRPEGLAGGMHELQALYQPLSDDFAEFYPQLQDFAQAALAGRETASPD</sequence>
<comment type="caution">
    <text evidence="5">The sequence shown here is derived from an EMBL/GenBank/DDBJ whole genome shotgun (WGS) entry which is preliminary data.</text>
</comment>
<keyword evidence="4" id="KW-0276">Fatty acid metabolism</keyword>
<proteinExistence type="predicted"/>
<dbReference type="GO" id="GO:0008770">
    <property type="term" value="F:[acyl-carrier-protein] phosphodiesterase activity"/>
    <property type="evidence" value="ECO:0007669"/>
    <property type="project" value="InterPro"/>
</dbReference>
<dbReference type="PANTHER" id="PTHR38764">
    <property type="entry name" value="ACYL CARRIER PROTEIN PHOSPHODIESTERASE"/>
    <property type="match status" value="1"/>
</dbReference>
<evidence type="ECO:0000256" key="3">
    <source>
        <dbReference type="ARBA" id="ARBA00023098"/>
    </source>
</evidence>
<evidence type="ECO:0000256" key="2">
    <source>
        <dbReference type="ARBA" id="ARBA00022801"/>
    </source>
</evidence>
<keyword evidence="4" id="KW-0275">Fatty acid biosynthesis</keyword>
<dbReference type="AlphaFoldDB" id="A0AA40P910"/>
<evidence type="ECO:0000313" key="6">
    <source>
        <dbReference type="Proteomes" id="UP000050523"/>
    </source>
</evidence>
<name>A0AA40P910_9PSED</name>
<dbReference type="InterPro" id="IPR007431">
    <property type="entry name" value="ACP_PD"/>
</dbReference>
<dbReference type="PIRSF" id="PIRSF011489">
    <property type="entry name" value="DUF479"/>
    <property type="match status" value="1"/>
</dbReference>
<evidence type="ECO:0008006" key="7">
    <source>
        <dbReference type="Google" id="ProtNLM"/>
    </source>
</evidence>
<reference evidence="5 6" key="1">
    <citation type="submission" date="2015-09" db="EMBL/GenBank/DDBJ databases">
        <title>Genome announcement of multiple Pseudomonas syringae strains.</title>
        <authorList>
            <person name="Thakur S."/>
            <person name="Wang P.W."/>
            <person name="Gong Y."/>
            <person name="Weir B.S."/>
            <person name="Guttman D.S."/>
        </authorList>
    </citation>
    <scope>NUCLEOTIDE SEQUENCE [LARGE SCALE GENOMIC DNA]</scope>
    <source>
        <strain evidence="5 6">ICMP9151</strain>
    </source>
</reference>
<dbReference type="Proteomes" id="UP000050523">
    <property type="component" value="Unassembled WGS sequence"/>
</dbReference>
<protein>
    <recommendedName>
        <fullName evidence="7">Acyl carrier protein phosphodiesterase</fullName>
    </recommendedName>
</protein>
<dbReference type="PANTHER" id="PTHR38764:SF1">
    <property type="entry name" value="ACYL CARRIER PROTEIN PHOSPHODIESTERASE"/>
    <property type="match status" value="1"/>
</dbReference>
<evidence type="ECO:0000313" key="5">
    <source>
        <dbReference type="EMBL" id="KPZ07510.1"/>
    </source>
</evidence>
<keyword evidence="1" id="KW-0444">Lipid biosynthesis</keyword>
<dbReference type="Pfam" id="PF04336">
    <property type="entry name" value="ACP_PD"/>
    <property type="match status" value="1"/>
</dbReference>
<accession>A0AA40P910</accession>
<dbReference type="GO" id="GO:0006633">
    <property type="term" value="P:fatty acid biosynthetic process"/>
    <property type="evidence" value="ECO:0007669"/>
    <property type="project" value="UniProtKB-KW"/>
</dbReference>
<gene>
    <name evidence="5" type="ORF">ALO43_01334</name>
</gene>
<dbReference type="EMBL" id="LJRO01000024">
    <property type="protein sequence ID" value="KPZ07510.1"/>
    <property type="molecule type" value="Genomic_DNA"/>
</dbReference>
<organism evidence="5 6">
    <name type="scientific">Pseudomonas tremae</name>
    <dbReference type="NCBI Taxonomy" id="200454"/>
    <lineage>
        <taxon>Bacteria</taxon>
        <taxon>Pseudomonadati</taxon>
        <taxon>Pseudomonadota</taxon>
        <taxon>Gammaproteobacteria</taxon>
        <taxon>Pseudomonadales</taxon>
        <taxon>Pseudomonadaceae</taxon>
        <taxon>Pseudomonas</taxon>
    </lineage>
</organism>